<dbReference type="Proteomes" id="UP000499080">
    <property type="component" value="Unassembled WGS sequence"/>
</dbReference>
<evidence type="ECO:0000313" key="3">
    <source>
        <dbReference type="Proteomes" id="UP000499080"/>
    </source>
</evidence>
<sequence length="51" mass="5900">MAEVMGLEVDKNDIHELVEEHNQELTTEELVELQCVSRKEAVEESLSEEEE</sequence>
<evidence type="ECO:0000313" key="2">
    <source>
        <dbReference type="EMBL" id="GBN57495.1"/>
    </source>
</evidence>
<keyword evidence="3" id="KW-1185">Reference proteome</keyword>
<dbReference type="AlphaFoldDB" id="A0A4Y2Q1J9"/>
<protein>
    <submittedName>
        <fullName evidence="1">Uncharacterized protein</fullName>
    </submittedName>
</protein>
<dbReference type="EMBL" id="BGPR01218518">
    <property type="protein sequence ID" value="GBN57379.1"/>
    <property type="molecule type" value="Genomic_DNA"/>
</dbReference>
<name>A0A4Y2Q1J9_ARAVE</name>
<feature type="non-terminal residue" evidence="1">
    <location>
        <position position="51"/>
    </location>
</feature>
<accession>A0A4Y2Q1J9</accession>
<proteinExistence type="predicted"/>
<comment type="caution">
    <text evidence="1">The sequence shown here is derived from an EMBL/GenBank/DDBJ whole genome shotgun (WGS) entry which is preliminary data.</text>
</comment>
<dbReference type="EMBL" id="BGPR01218573">
    <property type="protein sequence ID" value="GBN57495.1"/>
    <property type="molecule type" value="Genomic_DNA"/>
</dbReference>
<organism evidence="1 3">
    <name type="scientific">Araneus ventricosus</name>
    <name type="common">Orbweaver spider</name>
    <name type="synonym">Epeira ventricosa</name>
    <dbReference type="NCBI Taxonomy" id="182803"/>
    <lineage>
        <taxon>Eukaryota</taxon>
        <taxon>Metazoa</taxon>
        <taxon>Ecdysozoa</taxon>
        <taxon>Arthropoda</taxon>
        <taxon>Chelicerata</taxon>
        <taxon>Arachnida</taxon>
        <taxon>Araneae</taxon>
        <taxon>Araneomorphae</taxon>
        <taxon>Entelegynae</taxon>
        <taxon>Araneoidea</taxon>
        <taxon>Araneidae</taxon>
        <taxon>Araneus</taxon>
    </lineage>
</organism>
<gene>
    <name evidence="2" type="ORF">AVEN_161945_1</name>
    <name evidence="1" type="ORF">AVEN_259030_1</name>
</gene>
<reference evidence="1 3" key="1">
    <citation type="journal article" date="2019" name="Sci. Rep.">
        <title>Orb-weaving spider Araneus ventricosus genome elucidates the spidroin gene catalogue.</title>
        <authorList>
            <person name="Kono N."/>
            <person name="Nakamura H."/>
            <person name="Ohtoshi R."/>
            <person name="Moran D.A.P."/>
            <person name="Shinohara A."/>
            <person name="Yoshida Y."/>
            <person name="Fujiwara M."/>
            <person name="Mori M."/>
            <person name="Tomita M."/>
            <person name="Arakawa K."/>
        </authorList>
    </citation>
    <scope>NUCLEOTIDE SEQUENCE [LARGE SCALE GENOMIC DNA]</scope>
</reference>
<evidence type="ECO:0000313" key="1">
    <source>
        <dbReference type="EMBL" id="GBN57379.1"/>
    </source>
</evidence>